<feature type="transmembrane region" description="Helical" evidence="5">
    <location>
        <begin position="76"/>
        <end position="103"/>
    </location>
</feature>
<organism evidence="7 8">
    <name type="scientific">Helicobacter equorum</name>
    <dbReference type="NCBI Taxonomy" id="361872"/>
    <lineage>
        <taxon>Bacteria</taxon>
        <taxon>Pseudomonadati</taxon>
        <taxon>Campylobacterota</taxon>
        <taxon>Epsilonproteobacteria</taxon>
        <taxon>Campylobacterales</taxon>
        <taxon>Helicobacteraceae</taxon>
        <taxon>Helicobacter</taxon>
    </lineage>
</organism>
<protein>
    <submittedName>
        <fullName evidence="7">TM2 domain-containing protein</fullName>
    </submittedName>
</protein>
<evidence type="ECO:0000256" key="1">
    <source>
        <dbReference type="ARBA" id="ARBA00004141"/>
    </source>
</evidence>
<dbReference type="AlphaFoldDB" id="A0A3D8IN58"/>
<dbReference type="OrthoDB" id="5326257at2"/>
<evidence type="ECO:0000313" key="8">
    <source>
        <dbReference type="Proteomes" id="UP000256514"/>
    </source>
</evidence>
<comment type="subcellular location">
    <subcellularLocation>
        <location evidence="1">Membrane</location>
        <topology evidence="1">Multi-pass membrane protein</topology>
    </subcellularLocation>
</comment>
<gene>
    <name evidence="7" type="ORF">CQA54_06755</name>
</gene>
<accession>A0A3D8IN58</accession>
<keyword evidence="8" id="KW-1185">Reference proteome</keyword>
<proteinExistence type="predicted"/>
<dbReference type="RefSeq" id="WP_115571347.1">
    <property type="nucleotide sequence ID" value="NZ_NXLT01000005.1"/>
</dbReference>
<dbReference type="GO" id="GO:0016020">
    <property type="term" value="C:membrane"/>
    <property type="evidence" value="ECO:0007669"/>
    <property type="project" value="UniProtKB-SubCell"/>
</dbReference>
<dbReference type="Pfam" id="PF05154">
    <property type="entry name" value="TM2"/>
    <property type="match status" value="1"/>
</dbReference>
<evidence type="ECO:0000313" key="7">
    <source>
        <dbReference type="EMBL" id="RDU66652.1"/>
    </source>
</evidence>
<keyword evidence="4 5" id="KW-0472">Membrane</keyword>
<name>A0A3D8IN58_9HELI</name>
<evidence type="ECO:0000256" key="5">
    <source>
        <dbReference type="SAM" id="Phobius"/>
    </source>
</evidence>
<reference evidence="7 8" key="1">
    <citation type="submission" date="2018-04" db="EMBL/GenBank/DDBJ databases">
        <title>Novel Campyloabacter and Helicobacter Species and Strains.</title>
        <authorList>
            <person name="Mannion A.J."/>
            <person name="Shen Z."/>
            <person name="Fox J.G."/>
        </authorList>
    </citation>
    <scope>NUCLEOTIDE SEQUENCE [LARGE SCALE GENOMIC DNA]</scope>
    <source>
        <strain evidence="7 8">MIT 12-6600</strain>
    </source>
</reference>
<keyword evidence="2 5" id="KW-0812">Transmembrane</keyword>
<evidence type="ECO:0000256" key="4">
    <source>
        <dbReference type="ARBA" id="ARBA00023136"/>
    </source>
</evidence>
<dbReference type="Proteomes" id="UP000256514">
    <property type="component" value="Unassembled WGS sequence"/>
</dbReference>
<comment type="caution">
    <text evidence="7">The sequence shown here is derived from an EMBL/GenBank/DDBJ whole genome shotgun (WGS) entry which is preliminary data.</text>
</comment>
<evidence type="ECO:0000256" key="2">
    <source>
        <dbReference type="ARBA" id="ARBA00022692"/>
    </source>
</evidence>
<evidence type="ECO:0000259" key="6">
    <source>
        <dbReference type="Pfam" id="PF05154"/>
    </source>
</evidence>
<keyword evidence="3 5" id="KW-1133">Transmembrane helix</keyword>
<sequence>MDTSVILMTLQDKIPSTSLPLVKEKLEKASEDQISSLAVLPLKSHIIGLVLGWSLGICGADRFYKGDIALGIAKLALFLVGCITIAIGIGGLLIFAALIWSFVDLFLVWKGIKQDNLDKILSVLS</sequence>
<feature type="domain" description="TM2" evidence="6">
    <location>
        <begin position="43"/>
        <end position="88"/>
    </location>
</feature>
<evidence type="ECO:0000256" key="3">
    <source>
        <dbReference type="ARBA" id="ARBA00022989"/>
    </source>
</evidence>
<dbReference type="InterPro" id="IPR007829">
    <property type="entry name" value="TM2"/>
</dbReference>
<dbReference type="EMBL" id="NXLT01000005">
    <property type="protein sequence ID" value="RDU66652.1"/>
    <property type="molecule type" value="Genomic_DNA"/>
</dbReference>